<dbReference type="InterPro" id="IPR036706">
    <property type="entry name" value="VOMI_sf"/>
</dbReference>
<reference evidence="2" key="1">
    <citation type="submission" date="2025-08" db="UniProtKB">
        <authorList>
            <consortium name="RefSeq"/>
        </authorList>
    </citation>
    <scope>IDENTIFICATION</scope>
    <source>
        <strain evidence="2">J_2021</strain>
        <tissue evidence="2">Erythrocytes</tissue>
    </source>
</reference>
<organism evidence="1 2">
    <name type="scientific">Xenopus laevis</name>
    <name type="common">African clawed frog</name>
    <dbReference type="NCBI Taxonomy" id="8355"/>
    <lineage>
        <taxon>Eukaryota</taxon>
        <taxon>Metazoa</taxon>
        <taxon>Chordata</taxon>
        <taxon>Craniata</taxon>
        <taxon>Vertebrata</taxon>
        <taxon>Euteleostomi</taxon>
        <taxon>Amphibia</taxon>
        <taxon>Batrachia</taxon>
        <taxon>Anura</taxon>
        <taxon>Pipoidea</taxon>
        <taxon>Pipidae</taxon>
        <taxon>Xenopodinae</taxon>
        <taxon>Xenopus</taxon>
        <taxon>Xenopus</taxon>
    </lineage>
</organism>
<dbReference type="RefSeq" id="XP_041443322.1">
    <property type="nucleotide sequence ID" value="XM_041587388.1"/>
</dbReference>
<proteinExistence type="predicted"/>
<dbReference type="CDD" id="cd00220">
    <property type="entry name" value="VMO-I"/>
    <property type="match status" value="1"/>
</dbReference>
<dbReference type="InterPro" id="IPR005515">
    <property type="entry name" value="VOMI"/>
</dbReference>
<dbReference type="GeneID" id="121401666"/>
<evidence type="ECO:0000313" key="2">
    <source>
        <dbReference type="RefSeq" id="XP_041443322.1"/>
    </source>
</evidence>
<dbReference type="Proteomes" id="UP000186698">
    <property type="component" value="Chromosome 3L"/>
</dbReference>
<dbReference type="Pfam" id="PF03762">
    <property type="entry name" value="VOMI"/>
    <property type="match status" value="1"/>
</dbReference>
<evidence type="ECO:0000313" key="1">
    <source>
        <dbReference type="Proteomes" id="UP000186698"/>
    </source>
</evidence>
<name>A0A1L8H3T4_XENLA</name>
<dbReference type="PANTHER" id="PTHR18841:SF2">
    <property type="entry name" value="VITELLINE MEMBRANE OUTER LAYER PROTEIN 1 HOMOLOG"/>
    <property type="match status" value="1"/>
</dbReference>
<accession>A0A1L8H3T4</accession>
<dbReference type="PaxDb" id="8355-A0A1L8H3T4"/>
<dbReference type="AlphaFoldDB" id="A0A1L8H3T4"/>
<sequence length="205" mass="22526">MGHSLVSPSDIHLTMMLLLVSSLVLLFFSPAVLGIYNTPFISVLNGGKWGIWGRDEKCPTGYVAKGFSVKVEPPQVSGDDTALNGIRLHCFPFQSTVKEYTVTSTEGPFGTWSRPTWCLCGNLTAFSLRVEPPQKHGDDTAANNIMFKCSDDRELEGSGLSWGSYGPWSQYCYYGICGIQTKVEEKQWGGDDTALNDVQFLCCEG</sequence>
<dbReference type="OrthoDB" id="6344411at2759"/>
<protein>
    <submittedName>
        <fullName evidence="2">Vitelline membrane outer layer protein 1-like isoform X1</fullName>
    </submittedName>
</protein>
<dbReference type="PANTHER" id="PTHR18841">
    <property type="entry name" value="VITELLINE MEMBRANE OUTER LAYER PROTEIN I-RELATED"/>
    <property type="match status" value="1"/>
</dbReference>
<dbReference type="SUPFAM" id="SSF51092">
    <property type="entry name" value="Vitelline membrane outer protein-I (VMO-I)"/>
    <property type="match status" value="1"/>
</dbReference>
<dbReference type="GO" id="GO:0005615">
    <property type="term" value="C:extracellular space"/>
    <property type="evidence" value="ECO:0000318"/>
    <property type="project" value="GO_Central"/>
</dbReference>
<keyword evidence="1" id="KW-1185">Reference proteome</keyword>
<dbReference type="Gene3D" id="2.100.10.20">
    <property type="entry name" value="Vitelline membrane outer layer protein I (VOMI)"/>
    <property type="match status" value="1"/>
</dbReference>
<dbReference type="OMA" id="NGGPWGY"/>
<dbReference type="KEGG" id="xla:121401666"/>
<gene>
    <name evidence="2" type="primary">LOC121401666</name>
</gene>